<sequence>MTTSNSLEDLAFHAIRSGRAFARLWHDAGIEAHRVTRPSWTITLNQLEAGRLLKGVDLDGVTAMGEALRRVLNTERAGYGDRAMQEDTRYDDLLWEPRLDELRRVAEAYKHFCDCHERYADRLTAEREAARAF</sequence>
<organism evidence="1 2">
    <name type="scientific">Limimaricola litoreus</name>
    <dbReference type="NCBI Taxonomy" id="2955316"/>
    <lineage>
        <taxon>Bacteria</taxon>
        <taxon>Pseudomonadati</taxon>
        <taxon>Pseudomonadota</taxon>
        <taxon>Alphaproteobacteria</taxon>
        <taxon>Rhodobacterales</taxon>
        <taxon>Paracoccaceae</taxon>
        <taxon>Limimaricola</taxon>
    </lineage>
</organism>
<gene>
    <name evidence="1" type="ORF">NHG85_02145</name>
</gene>
<dbReference type="AlphaFoldDB" id="A0A9X2JMU4"/>
<dbReference type="RefSeq" id="WP_253329380.1">
    <property type="nucleotide sequence ID" value="NZ_JAMYXC010000029.1"/>
</dbReference>
<evidence type="ECO:0000313" key="1">
    <source>
        <dbReference type="EMBL" id="MCP1167338.1"/>
    </source>
</evidence>
<protein>
    <submittedName>
        <fullName evidence="1">Uncharacterized protein</fullName>
    </submittedName>
</protein>
<name>A0A9X2JMU4_9RHOB</name>
<dbReference type="Proteomes" id="UP001139477">
    <property type="component" value="Unassembled WGS sequence"/>
</dbReference>
<keyword evidence="2" id="KW-1185">Reference proteome</keyword>
<evidence type="ECO:0000313" key="2">
    <source>
        <dbReference type="Proteomes" id="UP001139477"/>
    </source>
</evidence>
<reference evidence="1" key="1">
    <citation type="submission" date="2022-06" db="EMBL/GenBank/DDBJ databases">
        <title>Limimaricola sediminis sp. nov., isolated from an intertidal sediment.</title>
        <authorList>
            <person name="Shao X."/>
        </authorList>
    </citation>
    <scope>NUCLEOTIDE SEQUENCE</scope>
    <source>
        <strain evidence="1">ASW11-118</strain>
    </source>
</reference>
<proteinExistence type="predicted"/>
<dbReference type="EMBL" id="JAMYXC010000029">
    <property type="protein sequence ID" value="MCP1167338.1"/>
    <property type="molecule type" value="Genomic_DNA"/>
</dbReference>
<comment type="caution">
    <text evidence="1">The sequence shown here is derived from an EMBL/GenBank/DDBJ whole genome shotgun (WGS) entry which is preliminary data.</text>
</comment>
<accession>A0A9X2JMU4</accession>